<evidence type="ECO:0000313" key="2">
    <source>
        <dbReference type="Proteomes" id="UP000316545"/>
    </source>
</evidence>
<accession>A0A560F0S1</accession>
<dbReference type="Proteomes" id="UP000316545">
    <property type="component" value="Unassembled WGS sequence"/>
</dbReference>
<gene>
    <name evidence="1" type="ORF">FBZ88_13153</name>
</gene>
<comment type="caution">
    <text evidence="1">The sequence shown here is derived from an EMBL/GenBank/DDBJ whole genome shotgun (WGS) entry which is preliminary data.</text>
</comment>
<organism evidence="1 2">
    <name type="scientific">Nitrospirillum amazonense</name>
    <dbReference type="NCBI Taxonomy" id="28077"/>
    <lineage>
        <taxon>Bacteria</taxon>
        <taxon>Pseudomonadati</taxon>
        <taxon>Pseudomonadota</taxon>
        <taxon>Alphaproteobacteria</taxon>
        <taxon>Rhodospirillales</taxon>
        <taxon>Azospirillaceae</taxon>
        <taxon>Nitrospirillum</taxon>
    </lineage>
</organism>
<reference evidence="1 2" key="1">
    <citation type="submission" date="2019-06" db="EMBL/GenBank/DDBJ databases">
        <title>Genomic Encyclopedia of Type Strains, Phase IV (KMG-V): Genome sequencing to study the core and pangenomes of soil and plant-associated prokaryotes.</title>
        <authorList>
            <person name="Whitman W."/>
        </authorList>
    </citation>
    <scope>NUCLEOTIDE SEQUENCE [LARGE SCALE GENOMIC DNA]</scope>
    <source>
        <strain evidence="1 2">BR 11865</strain>
    </source>
</reference>
<dbReference type="AlphaFoldDB" id="A0A560F0S1"/>
<proteinExistence type="predicted"/>
<sequence length="126" mass="14352">MSILGALGLGWESWPWDLLADAAAEQRKGYDIRAAKAIVWQAVPFNAFPKEGLFGHERDWFITNDIAFFSTMDGESLILVQNTWHGFPDPPEWGLASRPSNRNDVPWAQWGFFPNIPRKWHVPGES</sequence>
<dbReference type="RefSeq" id="WP_145620319.1">
    <property type="nucleotide sequence ID" value="NZ_VITO01000031.1"/>
</dbReference>
<dbReference type="EMBL" id="VITO01000031">
    <property type="protein sequence ID" value="TWB15212.1"/>
    <property type="molecule type" value="Genomic_DNA"/>
</dbReference>
<protein>
    <submittedName>
        <fullName evidence="1">Uncharacterized protein</fullName>
    </submittedName>
</protein>
<evidence type="ECO:0000313" key="1">
    <source>
        <dbReference type="EMBL" id="TWB15212.1"/>
    </source>
</evidence>
<keyword evidence="2" id="KW-1185">Reference proteome</keyword>
<name>A0A560F0S1_9PROT</name>